<reference evidence="2 3" key="1">
    <citation type="submission" date="2017-02" db="EMBL/GenBank/DDBJ databases">
        <title>The new phylogeny of genus Mycobacterium.</title>
        <authorList>
            <person name="Tortoli E."/>
            <person name="Trovato A."/>
            <person name="Cirillo D.M."/>
        </authorList>
    </citation>
    <scope>NUCLEOTIDE SEQUENCE [LARGE SCALE GENOMIC DNA]</scope>
    <source>
        <strain evidence="2 3">DSM 45093</strain>
    </source>
</reference>
<comment type="caution">
    <text evidence="2">The sequence shown here is derived from an EMBL/GenBank/DDBJ whole genome shotgun (WGS) entry which is preliminary data.</text>
</comment>
<organism evidence="2 3">
    <name type="scientific">Mycolicibacter kumamotonensis</name>
    <dbReference type="NCBI Taxonomy" id="354243"/>
    <lineage>
        <taxon>Bacteria</taxon>
        <taxon>Bacillati</taxon>
        <taxon>Actinomycetota</taxon>
        <taxon>Actinomycetes</taxon>
        <taxon>Mycobacteriales</taxon>
        <taxon>Mycobacteriaceae</taxon>
        <taxon>Mycolicibacter</taxon>
    </lineage>
</organism>
<accession>A0A1X0DT49</accession>
<protein>
    <submittedName>
        <fullName evidence="2">Uncharacterized protein</fullName>
    </submittedName>
</protein>
<evidence type="ECO:0000313" key="2">
    <source>
        <dbReference type="EMBL" id="ORA75030.1"/>
    </source>
</evidence>
<name>A0A1X0DT49_9MYCO</name>
<dbReference type="RefSeq" id="WP_083083170.1">
    <property type="nucleotide sequence ID" value="NZ_MVHU01000065.1"/>
</dbReference>
<evidence type="ECO:0000313" key="3">
    <source>
        <dbReference type="Proteomes" id="UP000192713"/>
    </source>
</evidence>
<sequence>MSRSEDKPLYADGFTPGQWVRYDRLERKETRLRPDQYSSLSELSRSLNRQRQGRGDRITENTLIRVAIDLLLSREAELAGATEADLRTALGL</sequence>
<dbReference type="EMBL" id="MVHU01000065">
    <property type="protein sequence ID" value="ORA75030.1"/>
    <property type="molecule type" value="Genomic_DNA"/>
</dbReference>
<proteinExistence type="predicted"/>
<dbReference type="AlphaFoldDB" id="A0A1X0DT49"/>
<gene>
    <name evidence="2" type="ORF">BST28_22340</name>
</gene>
<feature type="region of interest" description="Disordered" evidence="1">
    <location>
        <begin position="33"/>
        <end position="54"/>
    </location>
</feature>
<dbReference type="Proteomes" id="UP000192713">
    <property type="component" value="Unassembled WGS sequence"/>
</dbReference>
<evidence type="ECO:0000256" key="1">
    <source>
        <dbReference type="SAM" id="MobiDB-lite"/>
    </source>
</evidence>
<feature type="compositionally biased region" description="Low complexity" evidence="1">
    <location>
        <begin position="36"/>
        <end position="50"/>
    </location>
</feature>